<dbReference type="EMBL" id="JXMW01000003">
    <property type="protein sequence ID" value="OQD59395.1"/>
    <property type="molecule type" value="Genomic_DNA"/>
</dbReference>
<evidence type="ECO:0000256" key="2">
    <source>
        <dbReference type="ARBA" id="ARBA00010488"/>
    </source>
</evidence>
<dbReference type="InterPro" id="IPR043148">
    <property type="entry name" value="TagF_C"/>
</dbReference>
<keyword evidence="7" id="KW-1133">Transmembrane helix</keyword>
<dbReference type="PANTHER" id="PTHR37316:SF2">
    <property type="entry name" value="TEICHOIC ACID RIBITOL-PHOSPHATE POLYMERASE TARK"/>
    <property type="match status" value="1"/>
</dbReference>
<dbReference type="Gene3D" id="3.40.50.11820">
    <property type="match status" value="1"/>
</dbReference>
<evidence type="ECO:0000313" key="9">
    <source>
        <dbReference type="Proteomes" id="UP000191661"/>
    </source>
</evidence>
<keyword evidence="6 7" id="KW-0472">Membrane</keyword>
<evidence type="ECO:0000256" key="4">
    <source>
        <dbReference type="ARBA" id="ARBA00022679"/>
    </source>
</evidence>
<dbReference type="GO" id="GO:0005886">
    <property type="term" value="C:plasma membrane"/>
    <property type="evidence" value="ECO:0007669"/>
    <property type="project" value="UniProtKB-SubCell"/>
</dbReference>
<dbReference type="PANTHER" id="PTHR37316">
    <property type="entry name" value="TEICHOIC ACID GLYCEROL-PHOSPHATE PRIMASE"/>
    <property type="match status" value="1"/>
</dbReference>
<evidence type="ECO:0000256" key="1">
    <source>
        <dbReference type="ARBA" id="ARBA00004202"/>
    </source>
</evidence>
<dbReference type="Proteomes" id="UP000191661">
    <property type="component" value="Unassembled WGS sequence"/>
</dbReference>
<reference evidence="8 9" key="1">
    <citation type="submission" date="2014-12" db="EMBL/GenBank/DDBJ databases">
        <title>Genome sequence of Methanobrevibacter arboriphilicus DH1, DSM1125.</title>
        <authorList>
            <person name="Poehlein A."/>
            <person name="Thauer R.K."/>
            <person name="Seedorf H."/>
            <person name="Daniel R."/>
        </authorList>
    </citation>
    <scope>NUCLEOTIDE SEQUENCE [LARGE SCALE GENOMIC DNA]</scope>
    <source>
        <strain evidence="8 9">DH1</strain>
    </source>
</reference>
<evidence type="ECO:0000313" key="8">
    <source>
        <dbReference type="EMBL" id="OQD59395.1"/>
    </source>
</evidence>
<keyword evidence="5" id="KW-0777">Teichoic acid biosynthesis</keyword>
<sequence length="607" mass="71826">MNPKIQIDELSILDNILNLSLKIEFKSPTEYNPYLEIIFSNSIENRRIPFKIRGFFRDNISNNCFILASETFEINHIFWNKDFIDDINISISLIYGNDFIEEFLIDKTNSNFNFTLKDNDYDPKIENNLLKLEARKDILKKKLNNRNKFTYKSISFLESFFLFILSILAFPIFFLDGFLASKGLKNKSPFYLKGRNTFKSILLHINWKTLNFSGFIYGKRSFKIAIMKFLYIFFRTKKIKENKILFLSERRNDLSGNFEFIFDIFKTNDKLEISKFLIDKKIKDLSFSEMITFVNSISTSKIILLDDFYPNIHNFKLKKGIKLFQLWHAVGAFKTFGFSRLGKFGAANQDSPNHRSYDYAIVSSKNIKRFYSEGFGISDEKVIVTGIPRTDIFFDEEYGEKIINKIYREHPILKNKKVILFAPTFRGEGKDDAYYPKDKFNIETFFDLLGDIDKDEDDYLSNCILIVKHHPFIKEKMNIPKKYKDQVLDLSRYTEINDLLFITDLLITDYSSVIFEASILNIPMLFYSYDLEEYSKDRGFYFDYRIFVPGKIVFNLKDLVKAIYHNDFETFKVQKFKNMFFNDFDGKSSHRVANLILKLLNNEFNNK</sequence>
<dbReference type="OrthoDB" id="46222at2157"/>
<comment type="similarity">
    <text evidence="2">Belongs to the CDP-glycerol glycerophosphotransferase family.</text>
</comment>
<dbReference type="Pfam" id="PF04464">
    <property type="entry name" value="Glyphos_transf"/>
    <property type="match status" value="1"/>
</dbReference>
<dbReference type="InterPro" id="IPR051612">
    <property type="entry name" value="Teichoic_Acid_Biosynth"/>
</dbReference>
<dbReference type="AlphaFoldDB" id="A0A1V6N3Z8"/>
<keyword evidence="3" id="KW-1003">Cell membrane</keyword>
<dbReference type="Gene3D" id="3.40.50.12580">
    <property type="match status" value="1"/>
</dbReference>
<organism evidence="8 9">
    <name type="scientific">Methanobrevibacter arboriphilus JCM 13429 = DSM 1125</name>
    <dbReference type="NCBI Taxonomy" id="1300164"/>
    <lineage>
        <taxon>Archaea</taxon>
        <taxon>Methanobacteriati</taxon>
        <taxon>Methanobacteriota</taxon>
        <taxon>Methanomada group</taxon>
        <taxon>Methanobacteria</taxon>
        <taxon>Methanobacteriales</taxon>
        <taxon>Methanobacteriaceae</taxon>
        <taxon>Methanobrevibacter</taxon>
    </lineage>
</organism>
<name>A0A1V6N3Z8_METAZ</name>
<keyword evidence="4 8" id="KW-0808">Transferase</keyword>
<dbReference type="SUPFAM" id="SSF53756">
    <property type="entry name" value="UDP-Glycosyltransferase/glycogen phosphorylase"/>
    <property type="match status" value="1"/>
</dbReference>
<comment type="caution">
    <text evidence="8">The sequence shown here is derived from an EMBL/GenBank/DDBJ whole genome shotgun (WGS) entry which is preliminary data.</text>
</comment>
<dbReference type="InterPro" id="IPR043149">
    <property type="entry name" value="TagF_N"/>
</dbReference>
<accession>A0A1V6N3Z8</accession>
<keyword evidence="7" id="KW-0812">Transmembrane</keyword>
<dbReference type="InterPro" id="IPR007554">
    <property type="entry name" value="Glycerophosphate_synth"/>
</dbReference>
<feature type="transmembrane region" description="Helical" evidence="7">
    <location>
        <begin position="156"/>
        <end position="181"/>
    </location>
</feature>
<dbReference type="GO" id="GO:0047355">
    <property type="term" value="F:CDP-glycerol glycerophosphotransferase activity"/>
    <property type="evidence" value="ECO:0007669"/>
    <property type="project" value="InterPro"/>
</dbReference>
<evidence type="ECO:0000256" key="5">
    <source>
        <dbReference type="ARBA" id="ARBA00022944"/>
    </source>
</evidence>
<evidence type="ECO:0000256" key="7">
    <source>
        <dbReference type="SAM" id="Phobius"/>
    </source>
</evidence>
<keyword evidence="9" id="KW-1185">Reference proteome</keyword>
<comment type="subcellular location">
    <subcellularLocation>
        <location evidence="1">Cell membrane</location>
        <topology evidence="1">Peripheral membrane protein</topology>
    </subcellularLocation>
</comment>
<dbReference type="RefSeq" id="WP_080459631.1">
    <property type="nucleotide sequence ID" value="NZ_JXMW01000003.1"/>
</dbReference>
<evidence type="ECO:0000256" key="6">
    <source>
        <dbReference type="ARBA" id="ARBA00023136"/>
    </source>
</evidence>
<evidence type="ECO:0000256" key="3">
    <source>
        <dbReference type="ARBA" id="ARBA00022475"/>
    </source>
</evidence>
<protein>
    <submittedName>
        <fullName evidence="8">Putative glycerophosphotransferase</fullName>
    </submittedName>
</protein>
<gene>
    <name evidence="8" type="ORF">MBBAR_3c00500</name>
</gene>
<proteinExistence type="inferred from homology"/>